<comment type="caution">
    <text evidence="1">The sequence shown here is derived from an EMBL/GenBank/DDBJ whole genome shotgun (WGS) entry which is preliminary data.</text>
</comment>
<evidence type="ECO:0000313" key="1">
    <source>
        <dbReference type="EMBL" id="KAJ0041426.1"/>
    </source>
</evidence>
<sequence>MSLSPTCNFLYCTEEAGDLVSLDADICDDFESCGSFVHVDDDEENYIVSIFDSELDQLQGHELFSKYGKLPGIVTSRQEAIKWMLKVHSHYRFQPETAYLSVNYLDRFVLSHNLTGKEWHWRLLSVACLSLAAKMEETSVPLLLDLQIIEPRFLFKPKTVQRMELLVGSSLKWRLRSITPFDFVHYFISKISYCSSPQHSNGFSSVISAASDLIISTSRVIDFLDYPPSTTAAAVVLWVTNQPVDDHKLECLHKRLNKDMVKRCYSLVKRNMSQLLQIKLQKLEHCVPSNDKLGVSLLGRGDDETKSTKACSEISAKTLGKINI</sequence>
<name>A0ACC0YUZ5_9ROSI</name>
<evidence type="ECO:0000313" key="2">
    <source>
        <dbReference type="Proteomes" id="UP001163603"/>
    </source>
</evidence>
<protein>
    <submittedName>
        <fullName evidence="1">Uncharacterized protein</fullName>
    </submittedName>
</protein>
<gene>
    <name evidence="1" type="ORF">Pint_27870</name>
</gene>
<proteinExistence type="predicted"/>
<keyword evidence="2" id="KW-1185">Reference proteome</keyword>
<organism evidence="1 2">
    <name type="scientific">Pistacia integerrima</name>
    <dbReference type="NCBI Taxonomy" id="434235"/>
    <lineage>
        <taxon>Eukaryota</taxon>
        <taxon>Viridiplantae</taxon>
        <taxon>Streptophyta</taxon>
        <taxon>Embryophyta</taxon>
        <taxon>Tracheophyta</taxon>
        <taxon>Spermatophyta</taxon>
        <taxon>Magnoliopsida</taxon>
        <taxon>eudicotyledons</taxon>
        <taxon>Gunneridae</taxon>
        <taxon>Pentapetalae</taxon>
        <taxon>rosids</taxon>
        <taxon>malvids</taxon>
        <taxon>Sapindales</taxon>
        <taxon>Anacardiaceae</taxon>
        <taxon>Pistacia</taxon>
    </lineage>
</organism>
<accession>A0ACC0YUZ5</accession>
<dbReference type="EMBL" id="CM047740">
    <property type="protein sequence ID" value="KAJ0041426.1"/>
    <property type="molecule type" value="Genomic_DNA"/>
</dbReference>
<dbReference type="Proteomes" id="UP001163603">
    <property type="component" value="Chromosome 5"/>
</dbReference>
<reference evidence="2" key="1">
    <citation type="journal article" date="2023" name="G3 (Bethesda)">
        <title>Genome assembly and association tests identify interacting loci associated with vigor, precocity, and sex in interspecific pistachio rootstocks.</title>
        <authorList>
            <person name="Palmer W."/>
            <person name="Jacygrad E."/>
            <person name="Sagayaradj S."/>
            <person name="Cavanaugh K."/>
            <person name="Han R."/>
            <person name="Bertier L."/>
            <person name="Beede B."/>
            <person name="Kafkas S."/>
            <person name="Golino D."/>
            <person name="Preece J."/>
            <person name="Michelmore R."/>
        </authorList>
    </citation>
    <scope>NUCLEOTIDE SEQUENCE [LARGE SCALE GENOMIC DNA]</scope>
</reference>